<evidence type="ECO:0000256" key="1">
    <source>
        <dbReference type="ARBA" id="ARBA00008645"/>
    </source>
</evidence>
<evidence type="ECO:0000313" key="3">
    <source>
        <dbReference type="EMBL" id="SDQ97906.1"/>
    </source>
</evidence>
<dbReference type="InterPro" id="IPR029058">
    <property type="entry name" value="AB_hydrolase_fold"/>
</dbReference>
<protein>
    <submittedName>
        <fullName evidence="3">Sigma-B regulation protein RsbQ</fullName>
    </submittedName>
</protein>
<dbReference type="Pfam" id="PF12697">
    <property type="entry name" value="Abhydrolase_6"/>
    <property type="match status" value="1"/>
</dbReference>
<dbReference type="Proteomes" id="UP000199627">
    <property type="component" value="Unassembled WGS sequence"/>
</dbReference>
<feature type="domain" description="AB hydrolase-1" evidence="2">
    <location>
        <begin position="29"/>
        <end position="265"/>
    </location>
</feature>
<dbReference type="Gene3D" id="3.40.50.1820">
    <property type="entry name" value="alpha/beta hydrolase"/>
    <property type="match status" value="1"/>
</dbReference>
<dbReference type="AlphaFoldDB" id="A0A1H1FBS3"/>
<comment type="similarity">
    <text evidence="1">Belongs to the AB hydrolase superfamily.</text>
</comment>
<dbReference type="SUPFAM" id="SSF53474">
    <property type="entry name" value="alpha/beta-Hydrolases"/>
    <property type="match status" value="1"/>
</dbReference>
<sequence>MIRFAKTIVSMDVLKRNNVTIKGMGEDIIFFAHGFGCDQNMWRYVAPAFQEKYTTVLFDHVGAGNSDLSAYSFVKYDQLEGYAEDIVEIARELKVSNAVFVGHSVSALIGLMAAKMAPDLFTRLVLVSPSPSYINDKDYIGGFSRTEIDELLESLNDNHLGWSATMAPVIMGNPERKELGEELTSSFCKTDPEIAKHFARTTFLTDKRHILTDTKVPVLILQCRDDVIAPVEVGHYMHKHMDGSKLVIMNATGHCPNLSAPEETISKIRDFLND</sequence>
<keyword evidence="4" id="KW-1185">Reference proteome</keyword>
<dbReference type="InterPro" id="IPR000073">
    <property type="entry name" value="AB_hydrolase_1"/>
</dbReference>
<reference evidence="4" key="1">
    <citation type="submission" date="2016-10" db="EMBL/GenBank/DDBJ databases">
        <authorList>
            <person name="Varghese N."/>
            <person name="Submissions S."/>
        </authorList>
    </citation>
    <scope>NUCLEOTIDE SEQUENCE [LARGE SCALE GENOMIC DNA]</scope>
    <source>
        <strain evidence="4">DSM 17072</strain>
    </source>
</reference>
<evidence type="ECO:0000259" key="2">
    <source>
        <dbReference type="Pfam" id="PF12697"/>
    </source>
</evidence>
<organism evidence="3 4">
    <name type="scientific">Chryseobacterium soldanellicola</name>
    <dbReference type="NCBI Taxonomy" id="311333"/>
    <lineage>
        <taxon>Bacteria</taxon>
        <taxon>Pseudomonadati</taxon>
        <taxon>Bacteroidota</taxon>
        <taxon>Flavobacteriia</taxon>
        <taxon>Flavobacteriales</taxon>
        <taxon>Weeksellaceae</taxon>
        <taxon>Chryseobacterium group</taxon>
        <taxon>Chryseobacterium</taxon>
    </lineage>
</organism>
<evidence type="ECO:0000313" key="4">
    <source>
        <dbReference type="Proteomes" id="UP000199627"/>
    </source>
</evidence>
<accession>A0A1H1FBS3</accession>
<dbReference type="PRINTS" id="PR00111">
    <property type="entry name" value="ABHYDROLASE"/>
</dbReference>
<dbReference type="PANTHER" id="PTHR43039">
    <property type="entry name" value="ESTERASE-RELATED"/>
    <property type="match status" value="1"/>
</dbReference>
<name>A0A1H1FBS3_9FLAO</name>
<gene>
    <name evidence="3" type="ORF">SAMN05421664_2958</name>
</gene>
<dbReference type="STRING" id="311333.SAMN05421664_2958"/>
<proteinExistence type="inferred from homology"/>
<dbReference type="EMBL" id="FNKL01000004">
    <property type="protein sequence ID" value="SDQ97906.1"/>
    <property type="molecule type" value="Genomic_DNA"/>
</dbReference>